<name>A0ABN2R8H7_9PSEU</name>
<reference evidence="3 4" key="1">
    <citation type="journal article" date="2019" name="Int. J. Syst. Evol. Microbiol.">
        <title>The Global Catalogue of Microorganisms (GCM) 10K type strain sequencing project: providing services to taxonomists for standard genome sequencing and annotation.</title>
        <authorList>
            <consortium name="The Broad Institute Genomics Platform"/>
            <consortium name="The Broad Institute Genome Sequencing Center for Infectious Disease"/>
            <person name="Wu L."/>
            <person name="Ma J."/>
        </authorList>
    </citation>
    <scope>NUCLEOTIDE SEQUENCE [LARGE SCALE GENOMIC DNA]</scope>
    <source>
        <strain evidence="3 4">JCM 14545</strain>
    </source>
</reference>
<evidence type="ECO:0000259" key="2">
    <source>
        <dbReference type="SMART" id="SM00903"/>
    </source>
</evidence>
<evidence type="ECO:0000256" key="1">
    <source>
        <dbReference type="ARBA" id="ARBA00023002"/>
    </source>
</evidence>
<proteinExistence type="predicted"/>
<dbReference type="InterPro" id="IPR002563">
    <property type="entry name" value="Flavin_Rdtase-like_dom"/>
</dbReference>
<dbReference type="InterPro" id="IPR012349">
    <property type="entry name" value="Split_barrel_FMN-bd"/>
</dbReference>
<dbReference type="RefSeq" id="WP_344420945.1">
    <property type="nucleotide sequence ID" value="NZ_BAAANN010000015.1"/>
</dbReference>
<evidence type="ECO:0000313" key="3">
    <source>
        <dbReference type="EMBL" id="GAA1964933.1"/>
    </source>
</evidence>
<dbReference type="InterPro" id="IPR050268">
    <property type="entry name" value="NADH-dep_flavin_reductase"/>
</dbReference>
<dbReference type="Gene3D" id="2.30.110.10">
    <property type="entry name" value="Electron Transport, Fmn-binding Protein, Chain A"/>
    <property type="match status" value="1"/>
</dbReference>
<feature type="domain" description="Flavin reductase like" evidence="2">
    <location>
        <begin position="15"/>
        <end position="160"/>
    </location>
</feature>
<protein>
    <recommendedName>
        <fullName evidence="2">Flavin reductase like domain-containing protein</fullName>
    </recommendedName>
</protein>
<evidence type="ECO:0000313" key="4">
    <source>
        <dbReference type="Proteomes" id="UP001501116"/>
    </source>
</evidence>
<keyword evidence="4" id="KW-1185">Reference proteome</keyword>
<dbReference type="PANTHER" id="PTHR30466:SF1">
    <property type="entry name" value="FMN REDUCTASE (NADH) RUTF"/>
    <property type="match status" value="1"/>
</dbReference>
<dbReference type="SUPFAM" id="SSF50475">
    <property type="entry name" value="FMN-binding split barrel"/>
    <property type="match status" value="1"/>
</dbReference>
<dbReference type="PANTHER" id="PTHR30466">
    <property type="entry name" value="FLAVIN REDUCTASE"/>
    <property type="match status" value="1"/>
</dbReference>
<dbReference type="SMART" id="SM00903">
    <property type="entry name" value="Flavin_Reduct"/>
    <property type="match status" value="1"/>
</dbReference>
<keyword evidence="1" id="KW-0560">Oxidoreductase</keyword>
<dbReference type="EMBL" id="BAAANN010000015">
    <property type="protein sequence ID" value="GAA1964933.1"/>
    <property type="molecule type" value="Genomic_DNA"/>
</dbReference>
<comment type="caution">
    <text evidence="3">The sequence shown here is derived from an EMBL/GenBank/DDBJ whole genome shotgun (WGS) entry which is preliminary data.</text>
</comment>
<sequence length="162" mass="16729">MTAAPVAPDTLRATLGGMPTGVTVITTTTAGGPDARTANSFTSVSLEPALVSVCFHRDSPFTAALRASGLWAVSVLAADQRALSARFASRSTVRRLDGVAHTIGHRTGAALLTGAVANLECRSVTVRPAGDHVLFLAEVLSLRATGDTPALVFYRGGYHAID</sequence>
<gene>
    <name evidence="3" type="ORF">GCM10009754_41160</name>
</gene>
<accession>A0ABN2R8H7</accession>
<dbReference type="Pfam" id="PF01613">
    <property type="entry name" value="Flavin_Reduct"/>
    <property type="match status" value="1"/>
</dbReference>
<dbReference type="Proteomes" id="UP001501116">
    <property type="component" value="Unassembled WGS sequence"/>
</dbReference>
<organism evidence="3 4">
    <name type="scientific">Amycolatopsis minnesotensis</name>
    <dbReference type="NCBI Taxonomy" id="337894"/>
    <lineage>
        <taxon>Bacteria</taxon>
        <taxon>Bacillati</taxon>
        <taxon>Actinomycetota</taxon>
        <taxon>Actinomycetes</taxon>
        <taxon>Pseudonocardiales</taxon>
        <taxon>Pseudonocardiaceae</taxon>
        <taxon>Amycolatopsis</taxon>
    </lineage>
</organism>